<feature type="repeat" description="ANK" evidence="1">
    <location>
        <begin position="89"/>
        <end position="121"/>
    </location>
</feature>
<evidence type="ECO:0000313" key="3">
    <source>
        <dbReference type="EMBL" id="CAF1342081.1"/>
    </source>
</evidence>
<keyword evidence="7" id="KW-1185">Reference proteome</keyword>
<name>A0A815ZH62_9BILA</name>
<dbReference type="SUPFAM" id="SSF48403">
    <property type="entry name" value="Ankyrin repeat"/>
    <property type="match status" value="1"/>
</dbReference>
<reference evidence="4" key="1">
    <citation type="submission" date="2021-02" db="EMBL/GenBank/DDBJ databases">
        <authorList>
            <person name="Nowell W R."/>
        </authorList>
    </citation>
    <scope>NUCLEOTIDE SEQUENCE</scope>
</reference>
<dbReference type="Gene3D" id="1.25.40.20">
    <property type="entry name" value="Ankyrin repeat-containing domain"/>
    <property type="match status" value="1"/>
</dbReference>
<dbReference type="EMBL" id="CAJNOQ010031933">
    <property type="protein sequence ID" value="CAF1582736.1"/>
    <property type="molecule type" value="Genomic_DNA"/>
</dbReference>
<dbReference type="InterPro" id="IPR036770">
    <property type="entry name" value="Ankyrin_rpt-contain_sf"/>
</dbReference>
<dbReference type="EMBL" id="CAJNOK010022058">
    <property type="protein sequence ID" value="CAF1342081.1"/>
    <property type="molecule type" value="Genomic_DNA"/>
</dbReference>
<dbReference type="GO" id="GO:0003676">
    <property type="term" value="F:nucleic acid binding"/>
    <property type="evidence" value="ECO:0007669"/>
    <property type="project" value="InterPro"/>
</dbReference>
<dbReference type="PROSITE" id="PS50088">
    <property type="entry name" value="ANK_REPEAT"/>
    <property type="match status" value="1"/>
</dbReference>
<organism evidence="4 7">
    <name type="scientific">Didymodactylos carnosus</name>
    <dbReference type="NCBI Taxonomy" id="1234261"/>
    <lineage>
        <taxon>Eukaryota</taxon>
        <taxon>Metazoa</taxon>
        <taxon>Spiralia</taxon>
        <taxon>Gnathifera</taxon>
        <taxon>Rotifera</taxon>
        <taxon>Eurotatoria</taxon>
        <taxon>Bdelloidea</taxon>
        <taxon>Philodinida</taxon>
        <taxon>Philodinidae</taxon>
        <taxon>Didymodactylos</taxon>
    </lineage>
</organism>
<dbReference type="EMBL" id="CAJOBC010097919">
    <property type="protein sequence ID" value="CAF4450844.1"/>
    <property type="molecule type" value="Genomic_DNA"/>
</dbReference>
<dbReference type="InterPro" id="IPR002110">
    <property type="entry name" value="Ankyrin_rpt"/>
</dbReference>
<comment type="caution">
    <text evidence="4">The sequence shown here is derived from an EMBL/GenBank/DDBJ whole genome shotgun (WGS) entry which is preliminary data.</text>
</comment>
<dbReference type="NCBIfam" id="NF003765">
    <property type="entry name" value="PRK05359.1"/>
    <property type="match status" value="1"/>
</dbReference>
<dbReference type="Pfam" id="PF00929">
    <property type="entry name" value="RNase_T"/>
    <property type="match status" value="1"/>
</dbReference>
<evidence type="ECO:0000259" key="2">
    <source>
        <dbReference type="SMART" id="SM00479"/>
    </source>
</evidence>
<gene>
    <name evidence="4" type="ORF">GPM918_LOCUS41207</name>
    <name evidence="3" type="ORF">OVA965_LOCUS30390</name>
    <name evidence="6" type="ORF">SRO942_LOCUS42230</name>
    <name evidence="5" type="ORF">TMI583_LOCUS31191</name>
</gene>
<keyword evidence="1" id="KW-0040">ANK repeat</keyword>
<evidence type="ECO:0000313" key="4">
    <source>
        <dbReference type="EMBL" id="CAF1582736.1"/>
    </source>
</evidence>
<dbReference type="SUPFAM" id="SSF53098">
    <property type="entry name" value="Ribonuclease H-like"/>
    <property type="match status" value="1"/>
</dbReference>
<evidence type="ECO:0000313" key="5">
    <source>
        <dbReference type="EMBL" id="CAF4153239.1"/>
    </source>
</evidence>
<dbReference type="AlphaFoldDB" id="A0A815ZH62"/>
<dbReference type="Gene3D" id="3.30.420.10">
    <property type="entry name" value="Ribonuclease H-like superfamily/Ribonuclease H"/>
    <property type="match status" value="1"/>
</dbReference>
<protein>
    <recommendedName>
        <fullName evidence="2">Exonuclease domain-containing protein</fullName>
    </recommendedName>
</protein>
<evidence type="ECO:0000256" key="1">
    <source>
        <dbReference type="PROSITE-ProRule" id="PRU00023"/>
    </source>
</evidence>
<dbReference type="OrthoDB" id="270189at2759"/>
<dbReference type="EMBL" id="CAJOBA010043687">
    <property type="protein sequence ID" value="CAF4153239.1"/>
    <property type="molecule type" value="Genomic_DNA"/>
</dbReference>
<dbReference type="Proteomes" id="UP000682733">
    <property type="component" value="Unassembled WGS sequence"/>
</dbReference>
<dbReference type="Pfam" id="PF00023">
    <property type="entry name" value="Ank"/>
    <property type="match status" value="1"/>
</dbReference>
<dbReference type="InterPro" id="IPR012337">
    <property type="entry name" value="RNaseH-like_sf"/>
</dbReference>
<dbReference type="Proteomes" id="UP000663829">
    <property type="component" value="Unassembled WGS sequence"/>
</dbReference>
<dbReference type="InterPro" id="IPR013520">
    <property type="entry name" value="Ribonucl_H"/>
</dbReference>
<proteinExistence type="predicted"/>
<evidence type="ECO:0000313" key="6">
    <source>
        <dbReference type="EMBL" id="CAF4450844.1"/>
    </source>
</evidence>
<dbReference type="Proteomes" id="UP000681722">
    <property type="component" value="Unassembled WGS sequence"/>
</dbReference>
<accession>A0A815ZH62</accession>
<evidence type="ECO:0000313" key="7">
    <source>
        <dbReference type="Proteomes" id="UP000663829"/>
    </source>
</evidence>
<dbReference type="SMART" id="SM00479">
    <property type="entry name" value="EXOIII"/>
    <property type="match status" value="1"/>
</dbReference>
<sequence length="315" mass="36820">MSLGILPDVLSMSELNEELLILLKIKDSEQEFKTKFDELVQKYSLDRIVQWENKKSNFIHELVLTWQLNLVKDLSERYNLNINLQHRKDLCTPIHLASWHKNVEMYELLRNLGADRTIKNKYCELPGESILNIIWLDLELTSLHDPQILECAVIITDKDLNELERGQWVVHFEQKDLNDLDEWHKKTFKSVTDGGNGLFDAVVKSIITKEQMESELLQIIEHHCPKKCCPLAGSSIHTDREVIKLRMPTVYDYLHHRIIDVSSISGVMQRWSPTKWFQMKNTLNKTSVSLNHRAMNDIERSVEILKLIKPLLCAQ</sequence>
<dbReference type="InterPro" id="IPR036397">
    <property type="entry name" value="RNaseH_sf"/>
</dbReference>
<dbReference type="Proteomes" id="UP000677228">
    <property type="component" value="Unassembled WGS sequence"/>
</dbReference>
<feature type="domain" description="Exonuclease" evidence="2">
    <location>
        <begin position="132"/>
        <end position="314"/>
    </location>
</feature>